<sequence length="372" mass="41526">MLLKAKLMRQVLRKPKNFSTRNGGLLLEELITVSSDGKHSPLRMFSKEELHKATNTYHENGVCFRDTNYNLFKGTHDGRPIFIKKMVENEDEVDYYISCCIREIAIASQITGHSNILNILGCCLETKVPILVFEYASTGFLSEYLYKMEEDGVDGTIEVSPNVSLPWQRRLRIAIEVGEAIAYLHMAKSQPIIHRHVKSDNILLDVNLRAKLFDFGLSPVIPPGETHVDAEVEGTTGYIAPESVRTGQFTEKSDVFGFGAVLLELLTGQEVYDIYKEASSLENGHGSFSLTAIVNATGGMTPEQSNDYMHHVPLKEALTLYLKSKMVKDGESEQRMACAYLAGICVAENPQERPTMKEVVQELRGISKLGSD</sequence>
<dbReference type="AlphaFoldDB" id="A0AAV8S5C1"/>
<dbReference type="GO" id="GO:0007166">
    <property type="term" value="P:cell surface receptor signaling pathway"/>
    <property type="evidence" value="ECO:0007669"/>
    <property type="project" value="InterPro"/>
</dbReference>
<dbReference type="Pfam" id="PF00069">
    <property type="entry name" value="Pkinase"/>
    <property type="match status" value="1"/>
</dbReference>
<accession>A0AAV8S5C1</accession>
<evidence type="ECO:0000256" key="2">
    <source>
        <dbReference type="ARBA" id="ARBA00022840"/>
    </source>
</evidence>
<dbReference type="PANTHER" id="PTHR27005">
    <property type="entry name" value="WALL-ASSOCIATED RECEPTOR KINASE-LIKE 21"/>
    <property type="match status" value="1"/>
</dbReference>
<dbReference type="Gene3D" id="1.10.510.10">
    <property type="entry name" value="Transferase(Phosphotransferase) domain 1"/>
    <property type="match status" value="1"/>
</dbReference>
<keyword evidence="2" id="KW-0067">ATP-binding</keyword>
<evidence type="ECO:0000259" key="3">
    <source>
        <dbReference type="PROSITE" id="PS50011"/>
    </source>
</evidence>
<protein>
    <recommendedName>
        <fullName evidence="3">Protein kinase domain-containing protein</fullName>
    </recommendedName>
</protein>
<dbReference type="GO" id="GO:0005886">
    <property type="term" value="C:plasma membrane"/>
    <property type="evidence" value="ECO:0007669"/>
    <property type="project" value="TreeGrafter"/>
</dbReference>
<dbReference type="PANTHER" id="PTHR27005:SF522">
    <property type="entry name" value="NON-FUNCTIONAL PSEUDOKINASE ZED1-LIKE"/>
    <property type="match status" value="1"/>
</dbReference>
<evidence type="ECO:0000313" key="4">
    <source>
        <dbReference type="EMBL" id="KAJ8747295.1"/>
    </source>
</evidence>
<name>A0AAV8S5C1_9ROSI</name>
<organism evidence="4 5">
    <name type="scientific">Erythroxylum novogranatense</name>
    <dbReference type="NCBI Taxonomy" id="1862640"/>
    <lineage>
        <taxon>Eukaryota</taxon>
        <taxon>Viridiplantae</taxon>
        <taxon>Streptophyta</taxon>
        <taxon>Embryophyta</taxon>
        <taxon>Tracheophyta</taxon>
        <taxon>Spermatophyta</taxon>
        <taxon>Magnoliopsida</taxon>
        <taxon>eudicotyledons</taxon>
        <taxon>Gunneridae</taxon>
        <taxon>Pentapetalae</taxon>
        <taxon>rosids</taxon>
        <taxon>fabids</taxon>
        <taxon>Malpighiales</taxon>
        <taxon>Erythroxylaceae</taxon>
        <taxon>Erythroxylum</taxon>
    </lineage>
</organism>
<dbReference type="EMBL" id="JAIWQS010000201">
    <property type="protein sequence ID" value="KAJ8747295.1"/>
    <property type="molecule type" value="Genomic_DNA"/>
</dbReference>
<proteinExistence type="predicted"/>
<dbReference type="InterPro" id="IPR045274">
    <property type="entry name" value="WAK-like"/>
</dbReference>
<dbReference type="InterPro" id="IPR011009">
    <property type="entry name" value="Kinase-like_dom_sf"/>
</dbReference>
<keyword evidence="5" id="KW-1185">Reference proteome</keyword>
<evidence type="ECO:0000313" key="5">
    <source>
        <dbReference type="Proteomes" id="UP001159364"/>
    </source>
</evidence>
<dbReference type="SUPFAM" id="SSF56112">
    <property type="entry name" value="Protein kinase-like (PK-like)"/>
    <property type="match status" value="1"/>
</dbReference>
<dbReference type="PROSITE" id="PS50011">
    <property type="entry name" value="PROTEIN_KINASE_DOM"/>
    <property type="match status" value="1"/>
</dbReference>
<comment type="caution">
    <text evidence="4">The sequence shown here is derived from an EMBL/GenBank/DDBJ whole genome shotgun (WGS) entry which is preliminary data.</text>
</comment>
<keyword evidence="1" id="KW-0547">Nucleotide-binding</keyword>
<dbReference type="PIRSF" id="PIRSF000654">
    <property type="entry name" value="Integrin-linked_kinase"/>
    <property type="match status" value="1"/>
</dbReference>
<feature type="domain" description="Protein kinase" evidence="3">
    <location>
        <begin position="28"/>
        <end position="372"/>
    </location>
</feature>
<gene>
    <name evidence="4" type="ORF">K2173_011560</name>
</gene>
<dbReference type="Gene3D" id="3.30.200.20">
    <property type="entry name" value="Phosphorylase Kinase, domain 1"/>
    <property type="match status" value="1"/>
</dbReference>
<dbReference type="Proteomes" id="UP001159364">
    <property type="component" value="Unassembled WGS sequence"/>
</dbReference>
<reference evidence="4 5" key="1">
    <citation type="submission" date="2021-09" db="EMBL/GenBank/DDBJ databases">
        <title>Genomic insights and catalytic innovation underlie evolution of tropane alkaloids biosynthesis.</title>
        <authorList>
            <person name="Wang Y.-J."/>
            <person name="Tian T."/>
            <person name="Huang J.-P."/>
            <person name="Huang S.-X."/>
        </authorList>
    </citation>
    <scope>NUCLEOTIDE SEQUENCE [LARGE SCALE GENOMIC DNA]</scope>
    <source>
        <strain evidence="4">KIB-2018</strain>
        <tissue evidence="4">Leaf</tissue>
    </source>
</reference>
<dbReference type="InterPro" id="IPR000719">
    <property type="entry name" value="Prot_kinase_dom"/>
</dbReference>
<evidence type="ECO:0000256" key="1">
    <source>
        <dbReference type="ARBA" id="ARBA00022741"/>
    </source>
</evidence>
<dbReference type="GO" id="GO:0004674">
    <property type="term" value="F:protein serine/threonine kinase activity"/>
    <property type="evidence" value="ECO:0007669"/>
    <property type="project" value="TreeGrafter"/>
</dbReference>
<dbReference type="GO" id="GO:0005524">
    <property type="term" value="F:ATP binding"/>
    <property type="evidence" value="ECO:0007669"/>
    <property type="project" value="UniProtKB-KW"/>
</dbReference>